<evidence type="ECO:0000313" key="2">
    <source>
        <dbReference type="Proteomes" id="UP001235939"/>
    </source>
</evidence>
<accession>A0ABY6KTJ3</accession>
<dbReference type="Proteomes" id="UP001235939">
    <property type="component" value="Chromosome 08"/>
</dbReference>
<dbReference type="EMBL" id="CP092870">
    <property type="protein sequence ID" value="UYV71207.1"/>
    <property type="molecule type" value="Genomic_DNA"/>
</dbReference>
<sequence>MSRKWCKIFFHTPSKNAYKEGIYKLPERWRRCIESQEQKLYIPKIENIATAVREMHGDI</sequence>
<evidence type="ECO:0000313" key="1">
    <source>
        <dbReference type="EMBL" id="UYV71207.1"/>
    </source>
</evidence>
<reference evidence="1 2" key="1">
    <citation type="submission" date="2022-01" db="EMBL/GenBank/DDBJ databases">
        <title>A chromosomal length assembly of Cordylochernes scorpioides.</title>
        <authorList>
            <person name="Zeh D."/>
            <person name="Zeh J."/>
        </authorList>
    </citation>
    <scope>NUCLEOTIDE SEQUENCE [LARGE SCALE GENOMIC DNA]</scope>
    <source>
        <strain evidence="1">IN4F17</strain>
        <tissue evidence="1">Whole Body</tissue>
    </source>
</reference>
<proteinExistence type="predicted"/>
<name>A0ABY6KTJ3_9ARAC</name>
<organism evidence="1 2">
    <name type="scientific">Cordylochernes scorpioides</name>
    <dbReference type="NCBI Taxonomy" id="51811"/>
    <lineage>
        <taxon>Eukaryota</taxon>
        <taxon>Metazoa</taxon>
        <taxon>Ecdysozoa</taxon>
        <taxon>Arthropoda</taxon>
        <taxon>Chelicerata</taxon>
        <taxon>Arachnida</taxon>
        <taxon>Pseudoscorpiones</taxon>
        <taxon>Cheliferoidea</taxon>
        <taxon>Chernetidae</taxon>
        <taxon>Cordylochernes</taxon>
    </lineage>
</organism>
<protein>
    <submittedName>
        <fullName evidence="1">Uncharacterized protein</fullName>
    </submittedName>
</protein>
<gene>
    <name evidence="1" type="ORF">LAZ67_8002179</name>
</gene>
<keyword evidence="2" id="KW-1185">Reference proteome</keyword>